<dbReference type="SUPFAM" id="SSF47769">
    <property type="entry name" value="SAM/Pointed domain"/>
    <property type="match status" value="1"/>
</dbReference>
<dbReference type="Proteomes" id="UP001165090">
    <property type="component" value="Unassembled WGS sequence"/>
</dbReference>
<dbReference type="SUPFAM" id="SSF52172">
    <property type="entry name" value="CheY-like"/>
    <property type="match status" value="1"/>
</dbReference>
<dbReference type="CDD" id="cd00156">
    <property type="entry name" value="REC"/>
    <property type="match status" value="1"/>
</dbReference>
<accession>A0ABQ5SKD2</accession>
<evidence type="ECO:0000256" key="1">
    <source>
        <dbReference type="ARBA" id="ARBA00022553"/>
    </source>
</evidence>
<dbReference type="InterPro" id="IPR001789">
    <property type="entry name" value="Sig_transdc_resp-reg_receiver"/>
</dbReference>
<dbReference type="PANTHER" id="PTHR44591:SF3">
    <property type="entry name" value="RESPONSE REGULATORY DOMAIN-CONTAINING PROTEIN"/>
    <property type="match status" value="1"/>
</dbReference>
<evidence type="ECO:0000313" key="4">
    <source>
        <dbReference type="EMBL" id="GLI70442.1"/>
    </source>
</evidence>
<evidence type="ECO:0000313" key="5">
    <source>
        <dbReference type="Proteomes" id="UP001165090"/>
    </source>
</evidence>
<gene>
    <name evidence="4" type="ORF">VaNZ11_015355</name>
</gene>
<keyword evidence="1 2" id="KW-0597">Phosphoprotein</keyword>
<evidence type="ECO:0000259" key="3">
    <source>
        <dbReference type="PROSITE" id="PS50110"/>
    </source>
</evidence>
<evidence type="ECO:0000256" key="2">
    <source>
        <dbReference type="PROSITE-ProRule" id="PRU00169"/>
    </source>
</evidence>
<organism evidence="4 5">
    <name type="scientific">Volvox africanus</name>
    <dbReference type="NCBI Taxonomy" id="51714"/>
    <lineage>
        <taxon>Eukaryota</taxon>
        <taxon>Viridiplantae</taxon>
        <taxon>Chlorophyta</taxon>
        <taxon>core chlorophytes</taxon>
        <taxon>Chlorophyceae</taxon>
        <taxon>CS clade</taxon>
        <taxon>Chlamydomonadales</taxon>
        <taxon>Volvocaceae</taxon>
        <taxon>Volvox</taxon>
    </lineage>
</organism>
<dbReference type="Gene3D" id="1.10.150.50">
    <property type="entry name" value="Transcription Factor, Ets-1"/>
    <property type="match status" value="1"/>
</dbReference>
<dbReference type="InterPro" id="IPR011006">
    <property type="entry name" value="CheY-like_superfamily"/>
</dbReference>
<dbReference type="EMBL" id="BSDZ01000094">
    <property type="protein sequence ID" value="GLI70442.1"/>
    <property type="molecule type" value="Genomic_DNA"/>
</dbReference>
<dbReference type="SMART" id="SM00448">
    <property type="entry name" value="REC"/>
    <property type="match status" value="1"/>
</dbReference>
<feature type="modified residue" description="4-aspartylphosphate" evidence="2">
    <location>
        <position position="64"/>
    </location>
</feature>
<keyword evidence="5" id="KW-1185">Reference proteome</keyword>
<dbReference type="InterPro" id="IPR013761">
    <property type="entry name" value="SAM/pointed_sf"/>
</dbReference>
<proteinExistence type="predicted"/>
<protein>
    <recommendedName>
        <fullName evidence="3">Response regulatory domain-containing protein</fullName>
    </recommendedName>
</protein>
<sequence length="246" mass="26234">MKPCHFDKHGRLRILAIDDDSVNLMVIESVLKPTGWSVVPAIDGSEAYAVCDDEDTWPDLVLLDYNLEVGDSGEVVLAKLRSRFGSANVPIIMCTAMSANSVELERCLSSGAVDILFKPYERDRVVDMVQKHCPGKLASPAPRQPALAPVPAPAAALAPAPVPTPATATVRAPAPVAIQPPPPPSAIEPDVESFCTGLGLEYVGKKLKEQGVTLKDMKALDDPGLRKLGVVVKSQRDKILEAAKSL</sequence>
<reference evidence="4 5" key="1">
    <citation type="journal article" date="2023" name="IScience">
        <title>Expanded male sex-determining region conserved during the evolution of homothallism in the green alga Volvox.</title>
        <authorList>
            <person name="Yamamoto K."/>
            <person name="Matsuzaki R."/>
            <person name="Mahakham W."/>
            <person name="Heman W."/>
            <person name="Sekimoto H."/>
            <person name="Kawachi M."/>
            <person name="Minakuchi Y."/>
            <person name="Toyoda A."/>
            <person name="Nozaki H."/>
        </authorList>
    </citation>
    <scope>NUCLEOTIDE SEQUENCE [LARGE SCALE GENOMIC DNA]</scope>
    <source>
        <strain evidence="4 5">NIES-4468</strain>
    </source>
</reference>
<comment type="caution">
    <text evidence="4">The sequence shown here is derived from an EMBL/GenBank/DDBJ whole genome shotgun (WGS) entry which is preliminary data.</text>
</comment>
<dbReference type="CDD" id="cd09487">
    <property type="entry name" value="SAM_superfamily"/>
    <property type="match status" value="1"/>
</dbReference>
<dbReference type="PROSITE" id="PS50110">
    <property type="entry name" value="RESPONSE_REGULATORY"/>
    <property type="match status" value="1"/>
</dbReference>
<dbReference type="InterPro" id="IPR050595">
    <property type="entry name" value="Bact_response_regulator"/>
</dbReference>
<dbReference type="Gene3D" id="3.40.50.2300">
    <property type="match status" value="1"/>
</dbReference>
<dbReference type="PANTHER" id="PTHR44591">
    <property type="entry name" value="STRESS RESPONSE REGULATOR PROTEIN 1"/>
    <property type="match status" value="1"/>
</dbReference>
<feature type="domain" description="Response regulatory" evidence="3">
    <location>
        <begin position="13"/>
        <end position="133"/>
    </location>
</feature>
<name>A0ABQ5SKD2_9CHLO</name>
<dbReference type="Pfam" id="PF00072">
    <property type="entry name" value="Response_reg"/>
    <property type="match status" value="1"/>
</dbReference>